<evidence type="ECO:0000256" key="16">
    <source>
        <dbReference type="PIRSR" id="PIRSR602129-50"/>
    </source>
</evidence>
<dbReference type="PANTHER" id="PTHR42735:SF6">
    <property type="entry name" value="SPHINGOSINE-1-PHOSPHATE LYASE 1"/>
    <property type="match status" value="1"/>
</dbReference>
<dbReference type="Pfam" id="PF00282">
    <property type="entry name" value="Pyridoxal_deC"/>
    <property type="match status" value="1"/>
</dbReference>
<gene>
    <name evidence="18" type="ORF">EB796_010424</name>
</gene>
<organism evidence="18 19">
    <name type="scientific">Bugula neritina</name>
    <name type="common">Brown bryozoan</name>
    <name type="synonym">Sertularia neritina</name>
    <dbReference type="NCBI Taxonomy" id="10212"/>
    <lineage>
        <taxon>Eukaryota</taxon>
        <taxon>Metazoa</taxon>
        <taxon>Spiralia</taxon>
        <taxon>Lophotrochozoa</taxon>
        <taxon>Bryozoa</taxon>
        <taxon>Gymnolaemata</taxon>
        <taxon>Cheilostomatida</taxon>
        <taxon>Flustrina</taxon>
        <taxon>Buguloidea</taxon>
        <taxon>Bugulidae</taxon>
        <taxon>Bugula</taxon>
    </lineage>
</organism>
<dbReference type="Gene3D" id="3.40.640.10">
    <property type="entry name" value="Type I PLP-dependent aspartate aminotransferase-like (Major domain)"/>
    <property type="match status" value="1"/>
</dbReference>
<name>A0A7J7JZG0_BUGNE</name>
<evidence type="ECO:0000256" key="17">
    <source>
        <dbReference type="RuleBase" id="RU000382"/>
    </source>
</evidence>
<dbReference type="Proteomes" id="UP000593567">
    <property type="component" value="Unassembled WGS sequence"/>
</dbReference>
<comment type="subcellular location">
    <subcellularLocation>
        <location evidence="2">Endoplasmic reticulum membrane</location>
        <topology evidence="2">Single-pass membrane protein</topology>
    </subcellularLocation>
</comment>
<dbReference type="GO" id="GO:0030170">
    <property type="term" value="F:pyridoxal phosphate binding"/>
    <property type="evidence" value="ECO:0007669"/>
    <property type="project" value="InterPro"/>
</dbReference>
<dbReference type="FunFam" id="6.10.140.2150:FF:000001">
    <property type="entry name" value="Sphingosine-1-phosphate lyase 1"/>
    <property type="match status" value="1"/>
</dbReference>
<evidence type="ECO:0000256" key="5">
    <source>
        <dbReference type="ARBA" id="ARBA00022692"/>
    </source>
</evidence>
<feature type="modified residue" description="N6-(pyridoxal phosphate)lysine" evidence="16">
    <location>
        <position position="366"/>
    </location>
</feature>
<evidence type="ECO:0000256" key="12">
    <source>
        <dbReference type="ARBA" id="ARBA00023239"/>
    </source>
</evidence>
<dbReference type="GO" id="GO:0019752">
    <property type="term" value="P:carboxylic acid metabolic process"/>
    <property type="evidence" value="ECO:0007669"/>
    <property type="project" value="InterPro"/>
</dbReference>
<keyword evidence="19" id="KW-1185">Reference proteome</keyword>
<dbReference type="EC" id="4.1.2.27" evidence="14"/>
<proteinExistence type="inferred from homology"/>
<dbReference type="InterPro" id="IPR015421">
    <property type="entry name" value="PyrdxlP-dep_Trfase_major"/>
</dbReference>
<reference evidence="18" key="1">
    <citation type="submission" date="2020-06" db="EMBL/GenBank/DDBJ databases">
        <title>Draft genome of Bugula neritina, a colonial animal packing powerful symbionts and potential medicines.</title>
        <authorList>
            <person name="Rayko M."/>
        </authorList>
    </citation>
    <scope>NUCLEOTIDE SEQUENCE [LARGE SCALE GENOMIC DNA]</scope>
    <source>
        <strain evidence="18">Kwan_BN1</strain>
    </source>
</reference>
<sequence length="582" mass="64692">MDVLKSLLLTIHSWLHLLPGFSIIEEYVLNILDYIRLKVNSSCEAYSLEAWQIILLSVAVFVATQWLWDFIFSGEGAVAKVKKAVFRWVRKIPYVQRQIQTEVSKTAKSMQDSFAKDLKPGMSFIRKLPFYGNSSDEVCRLAETYKSMRSLEFNRGRASGTLYNGGEELTELNGQIYKMFAWTNPLHGDVFPDIRKMEAEVVQMCINMFNGGSEACGTMTSGGTESIMLACKAYRDRAIRQGIQHPDMVVPRSAHAAFEKACQTFGIKFIPVPADPVTMKVDVRKMKKLITRNTCMLVGSTPDFPTGVMDPIEEISALGAKYNIPVHVDACLGGFLIPFMEKAGYPLPLFDFRLPGVTSISCDTHKYGFAPKGSSVVLYSSVEMRRYQYYVITDWPGGIYATPTFGGSRPGAIIAACWATMVHYGETGYINTTRKIIDTARYIKQEVAEIPGLFVYGDPLVSVIAIGSLDFNIFRLTEALTKRGWSLNALQFPSCFHICCTLLHTLPGVADEFLADVRECTAVIMADPQQKATGMAALYGMSQTIPDRSLVGELVMEYLDALYDTSYSSKSPSMSNGHATHS</sequence>
<comment type="caution">
    <text evidence="18">The sequence shown here is derived from an EMBL/GenBank/DDBJ whole genome shotgun (WGS) entry which is preliminary data.</text>
</comment>
<dbReference type="OrthoDB" id="10254570at2759"/>
<dbReference type="InterPro" id="IPR002129">
    <property type="entry name" value="PyrdxlP-dep_de-COase"/>
</dbReference>
<evidence type="ECO:0000256" key="2">
    <source>
        <dbReference type="ARBA" id="ARBA00004389"/>
    </source>
</evidence>
<dbReference type="GO" id="GO:0030149">
    <property type="term" value="P:sphingolipid catabolic process"/>
    <property type="evidence" value="ECO:0007669"/>
    <property type="project" value="TreeGrafter"/>
</dbReference>
<evidence type="ECO:0000256" key="1">
    <source>
        <dbReference type="ARBA" id="ARBA00001933"/>
    </source>
</evidence>
<dbReference type="InterPro" id="IPR015422">
    <property type="entry name" value="PyrdxlP-dep_Trfase_small"/>
</dbReference>
<dbReference type="EMBL" id="VXIV02001631">
    <property type="protein sequence ID" value="KAF6031275.1"/>
    <property type="molecule type" value="Genomic_DNA"/>
</dbReference>
<evidence type="ECO:0000256" key="9">
    <source>
        <dbReference type="ARBA" id="ARBA00022989"/>
    </source>
</evidence>
<dbReference type="Gene3D" id="6.10.140.2150">
    <property type="match status" value="1"/>
</dbReference>
<protein>
    <recommendedName>
        <fullName evidence="14">sphinganine-1-phosphate aldolase</fullName>
        <ecNumber evidence="14">4.1.2.27</ecNumber>
    </recommendedName>
    <alternativeName>
        <fullName evidence="15">Sphingosine-1-phosphate aldolase</fullName>
    </alternativeName>
</protein>
<comment type="cofactor">
    <cofactor evidence="1 16 17">
        <name>pyridoxal 5'-phosphate</name>
        <dbReference type="ChEBI" id="CHEBI:597326"/>
    </cofactor>
</comment>
<dbReference type="InterPro" id="IPR015424">
    <property type="entry name" value="PyrdxlP-dep_Trfase"/>
</dbReference>
<evidence type="ECO:0000256" key="8">
    <source>
        <dbReference type="ARBA" id="ARBA00022919"/>
    </source>
</evidence>
<dbReference type="GO" id="GO:0005789">
    <property type="term" value="C:endoplasmic reticulum membrane"/>
    <property type="evidence" value="ECO:0007669"/>
    <property type="project" value="UniProtKB-SubCell"/>
</dbReference>
<comment type="pathway">
    <text evidence="3">Lipid metabolism; sphingolipid metabolism.</text>
</comment>
<keyword evidence="12 17" id="KW-0456">Lyase</keyword>
<dbReference type="PANTHER" id="PTHR42735">
    <property type="match status" value="1"/>
</dbReference>
<evidence type="ECO:0000256" key="10">
    <source>
        <dbReference type="ARBA" id="ARBA00023098"/>
    </source>
</evidence>
<evidence type="ECO:0000256" key="15">
    <source>
        <dbReference type="ARBA" id="ARBA00042568"/>
    </source>
</evidence>
<dbReference type="GO" id="GO:0008117">
    <property type="term" value="F:sphinganine-1-phosphate aldolase activity"/>
    <property type="evidence" value="ECO:0007669"/>
    <property type="project" value="UniProtKB-EC"/>
</dbReference>
<dbReference type="FunFam" id="3.40.640.10:FF:000020">
    <property type="entry name" value="sphingosine-1-phosphate lyase 1"/>
    <property type="match status" value="1"/>
</dbReference>
<comment type="pathway">
    <text evidence="4">Sphingolipid metabolism.</text>
</comment>
<keyword evidence="7 16" id="KW-0663">Pyridoxal phosphate</keyword>
<evidence type="ECO:0000256" key="13">
    <source>
        <dbReference type="ARBA" id="ARBA00038302"/>
    </source>
</evidence>
<dbReference type="FunFam" id="3.90.1150.10:FF:000247">
    <property type="entry name" value="Sphingosine phosphate lyase, putative"/>
    <property type="match status" value="1"/>
</dbReference>
<dbReference type="SUPFAM" id="SSF53383">
    <property type="entry name" value="PLP-dependent transferases"/>
    <property type="match status" value="1"/>
</dbReference>
<keyword evidence="8" id="KW-0746">Sphingolipid metabolism</keyword>
<evidence type="ECO:0000256" key="11">
    <source>
        <dbReference type="ARBA" id="ARBA00023136"/>
    </source>
</evidence>
<keyword evidence="6" id="KW-0256">Endoplasmic reticulum</keyword>
<dbReference type="Gene3D" id="3.90.1150.10">
    <property type="entry name" value="Aspartate Aminotransferase, domain 1"/>
    <property type="match status" value="1"/>
</dbReference>
<evidence type="ECO:0000313" key="18">
    <source>
        <dbReference type="EMBL" id="KAF6031275.1"/>
    </source>
</evidence>
<evidence type="ECO:0000256" key="6">
    <source>
        <dbReference type="ARBA" id="ARBA00022824"/>
    </source>
</evidence>
<evidence type="ECO:0000256" key="3">
    <source>
        <dbReference type="ARBA" id="ARBA00004760"/>
    </source>
</evidence>
<accession>A0A7J7JZG0</accession>
<keyword evidence="5" id="KW-0812">Transmembrane</keyword>
<evidence type="ECO:0000256" key="4">
    <source>
        <dbReference type="ARBA" id="ARBA00004991"/>
    </source>
</evidence>
<keyword evidence="9" id="KW-1133">Transmembrane helix</keyword>
<dbReference type="AlphaFoldDB" id="A0A7J7JZG0"/>
<dbReference type="InterPro" id="IPR050477">
    <property type="entry name" value="GrpII_AminoAcid_Decarb"/>
</dbReference>
<evidence type="ECO:0000256" key="14">
    <source>
        <dbReference type="ARBA" id="ARBA00038965"/>
    </source>
</evidence>
<keyword evidence="11" id="KW-0472">Membrane</keyword>
<comment type="similarity">
    <text evidence="13">Belongs to the group II decarboxylase family. Sphingosine-1-phosphate lyase subfamily.</text>
</comment>
<evidence type="ECO:0000256" key="7">
    <source>
        <dbReference type="ARBA" id="ARBA00022898"/>
    </source>
</evidence>
<evidence type="ECO:0000313" key="19">
    <source>
        <dbReference type="Proteomes" id="UP000593567"/>
    </source>
</evidence>
<keyword evidence="10" id="KW-0443">Lipid metabolism</keyword>